<dbReference type="AlphaFoldDB" id="A0A1X9NCW2"/>
<reference evidence="1 2" key="1">
    <citation type="submission" date="2016-11" db="EMBL/GenBank/DDBJ databases">
        <title>Trade-off between light-utilization and light-protection in marine flavobacteria.</title>
        <authorList>
            <person name="Kumagai Y."/>
        </authorList>
    </citation>
    <scope>NUCLEOTIDE SEQUENCE [LARGE SCALE GENOMIC DNA]</scope>
    <source>
        <strain evidence="1 2">NBRC 107125</strain>
    </source>
</reference>
<evidence type="ECO:0000313" key="2">
    <source>
        <dbReference type="Proteomes" id="UP000193450"/>
    </source>
</evidence>
<name>A0A1X9NCW2_9GAMM</name>
<dbReference type="SUPFAM" id="SSF54909">
    <property type="entry name" value="Dimeric alpha+beta barrel"/>
    <property type="match status" value="1"/>
</dbReference>
<keyword evidence="2" id="KW-1185">Reference proteome</keyword>
<evidence type="ECO:0000313" key="1">
    <source>
        <dbReference type="EMBL" id="ARN75870.1"/>
    </source>
</evidence>
<gene>
    <name evidence="1" type="ORF">BST96_18230</name>
</gene>
<dbReference type="EMBL" id="CP019343">
    <property type="protein sequence ID" value="ARN75870.1"/>
    <property type="molecule type" value="Genomic_DNA"/>
</dbReference>
<dbReference type="Gene3D" id="3.30.70.100">
    <property type="match status" value="1"/>
</dbReference>
<sequence>MIEIRNYHIAADAYSAYKHWAEYIAVPYLKQQLPMIGFWLNDNTEVEVLGEAMDAVGPANVTWILEWDSMEQRNEQMAAAFTGERWDEVFAKLEGGFDIYVRRETRFCRAI</sequence>
<dbReference type="KEGG" id="osg:BST96_18230"/>
<accession>A0A1X9NCW2</accession>
<dbReference type="OrthoDB" id="7059744at2"/>
<dbReference type="InterPro" id="IPR011008">
    <property type="entry name" value="Dimeric_a/b-barrel"/>
</dbReference>
<protein>
    <recommendedName>
        <fullName evidence="3">NIPSNAP domain-containing protein</fullName>
    </recommendedName>
</protein>
<evidence type="ECO:0008006" key="3">
    <source>
        <dbReference type="Google" id="ProtNLM"/>
    </source>
</evidence>
<dbReference type="RefSeq" id="WP_085760063.1">
    <property type="nucleotide sequence ID" value="NZ_CP019343.1"/>
</dbReference>
<organism evidence="1 2">
    <name type="scientific">Oceanicoccus sagamiensis</name>
    <dbReference type="NCBI Taxonomy" id="716816"/>
    <lineage>
        <taxon>Bacteria</taxon>
        <taxon>Pseudomonadati</taxon>
        <taxon>Pseudomonadota</taxon>
        <taxon>Gammaproteobacteria</taxon>
        <taxon>Cellvibrionales</taxon>
        <taxon>Spongiibacteraceae</taxon>
        <taxon>Oceanicoccus</taxon>
    </lineage>
</organism>
<proteinExistence type="predicted"/>
<dbReference type="Proteomes" id="UP000193450">
    <property type="component" value="Chromosome"/>
</dbReference>